<evidence type="ECO:0000313" key="2">
    <source>
        <dbReference type="EMBL" id="NYG05137.1"/>
    </source>
</evidence>
<feature type="region of interest" description="Disordered" evidence="1">
    <location>
        <begin position="1"/>
        <end position="32"/>
    </location>
</feature>
<reference evidence="2 3" key="1">
    <citation type="submission" date="2020-07" db="EMBL/GenBank/DDBJ databases">
        <title>Sequencing the genomes of 1000 actinobacteria strains.</title>
        <authorList>
            <person name="Klenk H.-P."/>
        </authorList>
    </citation>
    <scope>NUCLEOTIDE SEQUENCE [LARGE SCALE GENOMIC DNA]</scope>
    <source>
        <strain evidence="2 3">DSM 44749</strain>
    </source>
</reference>
<name>A0A852W7K0_PSEA5</name>
<dbReference type="Proteomes" id="UP000549695">
    <property type="component" value="Unassembled WGS sequence"/>
</dbReference>
<dbReference type="EMBL" id="JACCCZ010000001">
    <property type="protein sequence ID" value="NYG05137.1"/>
    <property type="molecule type" value="Genomic_DNA"/>
</dbReference>
<protein>
    <submittedName>
        <fullName evidence="2">Uncharacterized protein</fullName>
    </submittedName>
</protein>
<evidence type="ECO:0000256" key="1">
    <source>
        <dbReference type="SAM" id="MobiDB-lite"/>
    </source>
</evidence>
<evidence type="ECO:0000313" key="3">
    <source>
        <dbReference type="Proteomes" id="UP000549695"/>
    </source>
</evidence>
<accession>A0A852W7K0</accession>
<sequence length="32" mass="3263">MTPAAEVLGEGTGDAAVLGAPARRRGTRPPTW</sequence>
<comment type="caution">
    <text evidence="2">The sequence shown here is derived from an EMBL/GenBank/DDBJ whole genome shotgun (WGS) entry which is preliminary data.</text>
</comment>
<proteinExistence type="predicted"/>
<keyword evidence="3" id="KW-1185">Reference proteome</keyword>
<dbReference type="AlphaFoldDB" id="A0A852W7K0"/>
<gene>
    <name evidence="2" type="ORF">HDA37_005422</name>
</gene>
<organism evidence="2 3">
    <name type="scientific">Pseudonocardia alni</name>
    <name type="common">Amycolata alni</name>
    <dbReference type="NCBI Taxonomy" id="33907"/>
    <lineage>
        <taxon>Bacteria</taxon>
        <taxon>Bacillati</taxon>
        <taxon>Actinomycetota</taxon>
        <taxon>Actinomycetes</taxon>
        <taxon>Pseudonocardiales</taxon>
        <taxon>Pseudonocardiaceae</taxon>
        <taxon>Pseudonocardia</taxon>
    </lineage>
</organism>
<feature type="compositionally biased region" description="Basic residues" evidence="1">
    <location>
        <begin position="22"/>
        <end position="32"/>
    </location>
</feature>